<accession>A0A1G2I6G3</accession>
<gene>
    <name evidence="1" type="ORF">A3F47_00850</name>
</gene>
<dbReference type="Proteomes" id="UP000179214">
    <property type="component" value="Unassembled WGS sequence"/>
</dbReference>
<dbReference type="AlphaFoldDB" id="A0A1G2I6G3"/>
<proteinExistence type="predicted"/>
<evidence type="ECO:0000313" key="1">
    <source>
        <dbReference type="EMBL" id="OGZ70406.1"/>
    </source>
</evidence>
<protein>
    <recommendedName>
        <fullName evidence="3">LIM zinc-binding domain-containing protein</fullName>
    </recommendedName>
</protein>
<organism evidence="1 2">
    <name type="scientific">Candidatus Staskawiczbacteria bacterium RIFCSPHIGHO2_12_FULL_38_11</name>
    <dbReference type="NCBI Taxonomy" id="1802209"/>
    <lineage>
        <taxon>Bacteria</taxon>
        <taxon>Candidatus Staskawicziibacteriota</taxon>
    </lineage>
</organism>
<comment type="caution">
    <text evidence="1">The sequence shown here is derived from an EMBL/GenBank/DDBJ whole genome shotgun (WGS) entry which is preliminary data.</text>
</comment>
<evidence type="ECO:0000313" key="2">
    <source>
        <dbReference type="Proteomes" id="UP000179214"/>
    </source>
</evidence>
<sequence>MFITKCDICKKEVKDHAVKAGLGYLASAELCQNCGLPVLKFLEKNKFIRKEKSEFKEYEK</sequence>
<name>A0A1G2I6G3_9BACT</name>
<evidence type="ECO:0008006" key="3">
    <source>
        <dbReference type="Google" id="ProtNLM"/>
    </source>
</evidence>
<reference evidence="1 2" key="1">
    <citation type="journal article" date="2016" name="Nat. Commun.">
        <title>Thousands of microbial genomes shed light on interconnected biogeochemical processes in an aquifer system.</title>
        <authorList>
            <person name="Anantharaman K."/>
            <person name="Brown C.T."/>
            <person name="Hug L.A."/>
            <person name="Sharon I."/>
            <person name="Castelle C.J."/>
            <person name="Probst A.J."/>
            <person name="Thomas B.C."/>
            <person name="Singh A."/>
            <person name="Wilkins M.J."/>
            <person name="Karaoz U."/>
            <person name="Brodie E.L."/>
            <person name="Williams K.H."/>
            <person name="Hubbard S.S."/>
            <person name="Banfield J.F."/>
        </authorList>
    </citation>
    <scope>NUCLEOTIDE SEQUENCE [LARGE SCALE GENOMIC DNA]</scope>
</reference>
<dbReference type="EMBL" id="MHOV01000010">
    <property type="protein sequence ID" value="OGZ70406.1"/>
    <property type="molecule type" value="Genomic_DNA"/>
</dbReference>